<feature type="domain" description="SLH" evidence="2">
    <location>
        <begin position="686"/>
        <end position="749"/>
    </location>
</feature>
<evidence type="ECO:0000256" key="1">
    <source>
        <dbReference type="ARBA" id="ARBA00022729"/>
    </source>
</evidence>
<evidence type="ECO:0000313" key="4">
    <source>
        <dbReference type="Proteomes" id="UP001145069"/>
    </source>
</evidence>
<dbReference type="Pfam" id="PF16244">
    <property type="entry name" value="DUF4901"/>
    <property type="match status" value="1"/>
</dbReference>
<dbReference type="RefSeq" id="WP_272446473.1">
    <property type="nucleotide sequence ID" value="NZ_JAMQKC010000008.1"/>
</dbReference>
<dbReference type="AlphaFoldDB" id="A0A9X3WCP0"/>
<keyword evidence="1" id="KW-0732">Signal</keyword>
<organism evidence="3 4">
    <name type="scientific">Aquibacillus salsiterrae</name>
    <dbReference type="NCBI Taxonomy" id="2950439"/>
    <lineage>
        <taxon>Bacteria</taxon>
        <taxon>Bacillati</taxon>
        <taxon>Bacillota</taxon>
        <taxon>Bacilli</taxon>
        <taxon>Bacillales</taxon>
        <taxon>Bacillaceae</taxon>
        <taxon>Aquibacillus</taxon>
    </lineage>
</organism>
<reference evidence="3" key="1">
    <citation type="submission" date="2022-06" db="EMBL/GenBank/DDBJ databases">
        <title>Aquibacillus sp. a new bacterium isolated from soil saline samples.</title>
        <authorList>
            <person name="Galisteo C."/>
            <person name="De La Haba R."/>
            <person name="Sanchez-Porro C."/>
            <person name="Ventosa A."/>
        </authorList>
    </citation>
    <scope>NUCLEOTIDE SEQUENCE</scope>
    <source>
        <strain evidence="3">3ASR75-54</strain>
    </source>
</reference>
<dbReference type="InterPro" id="IPR001119">
    <property type="entry name" value="SLH_dom"/>
</dbReference>
<evidence type="ECO:0000313" key="3">
    <source>
        <dbReference type="EMBL" id="MDC3417407.1"/>
    </source>
</evidence>
<dbReference type="PROSITE" id="PS51272">
    <property type="entry name" value="SLH"/>
    <property type="match status" value="1"/>
</dbReference>
<keyword evidence="4" id="KW-1185">Reference proteome</keyword>
<sequence length="751" mass="85831">MNWKKVSAFTISSAIMFGGILPTVKAEESVTSESKVEFGGASATTSSDISIDSEVSIEQLVEKIKQLFPSRFESAKEEDFNLDFAPYYPDQEDVERLRVYYYDRSSSNPTNANFEFVGVELELTSFYYSVQNRSDALFPPKVSEEDAAKIAESFLDKTGLTGDYQLSEESNPYYYNYTNQPLTEPIEYRFNFDKLKDGIPVQGRSASVTVLGNGEVTQYNSQPQNDNADYESTENVLAKDTILEQLKQDLNIELQYIIQRNNNTQESTAYLTYREIPSIIGISAKDGKYNINGDYVNDLPEKSEIQLLAKEKRETKAITKDEAKALATKLLETDEEGTTLQIEGVIERENPDGTKYYEVRYMYRTGNGGFGSTIRIKQDTGELISYYGDVNYNPSEEVETNISEDEALKLAVDNIKEYANTSMDEYAYPLELDNIVYPENEPMYRFTFPRVKNGLIVNGDSISVGISKEDGRLLTLNSQRTEIDSWPAVEDAVSKDEALDDINEKLDVKLYYVNNNLDTKEENSLQYKLSYLRNNYNPTFYNAVSGEWESSDPYRQEQEKQHVTHPWAEEELNFMIDNNIITVDDPETFNGNAAVTKGEALEILSKSLTRIYQYYYGEEKEESPFTNIGEDHPLYDIVMRSVEIGIIDDEQETFDLDGALTRENLSYWYVRALGLDSVAKRADMFNYDFADVDQMSDKYKGYVVLTESFGLLTKNDDNNFRPQNKVTYAQLAVANLRLAKLITSEEFNRRF</sequence>
<accession>A0A9X3WCP0</accession>
<dbReference type="EMBL" id="JAMQKC010000008">
    <property type="protein sequence ID" value="MDC3417407.1"/>
    <property type="molecule type" value="Genomic_DNA"/>
</dbReference>
<gene>
    <name evidence="3" type="ORF">NC799_10920</name>
</gene>
<comment type="caution">
    <text evidence="3">The sequence shown here is derived from an EMBL/GenBank/DDBJ whole genome shotgun (WGS) entry which is preliminary data.</text>
</comment>
<dbReference type="InterPro" id="IPR032599">
    <property type="entry name" value="YcdB/YcdC_rep_domain"/>
</dbReference>
<dbReference type="Proteomes" id="UP001145069">
    <property type="component" value="Unassembled WGS sequence"/>
</dbReference>
<name>A0A9X3WCP0_9BACI</name>
<protein>
    <submittedName>
        <fullName evidence="3">S-layer homology domain-containing protein</fullName>
    </submittedName>
</protein>
<evidence type="ECO:0000259" key="2">
    <source>
        <dbReference type="PROSITE" id="PS51272"/>
    </source>
</evidence>
<dbReference type="Pfam" id="PF00395">
    <property type="entry name" value="SLH"/>
    <property type="match status" value="2"/>
</dbReference>
<proteinExistence type="predicted"/>